<gene>
    <name evidence="2" type="ORF">NTA49_04395</name>
</gene>
<evidence type="ECO:0000256" key="1">
    <source>
        <dbReference type="SAM" id="Phobius"/>
    </source>
</evidence>
<dbReference type="EMBL" id="JANKJG010000002">
    <property type="protein sequence ID" value="MCR8825768.1"/>
    <property type="molecule type" value="Genomic_DNA"/>
</dbReference>
<organism evidence="2 3">
    <name type="scientific">Pseudosulfitobacter koreensis</name>
    <dbReference type="NCBI Taxonomy" id="2968472"/>
    <lineage>
        <taxon>Bacteria</taxon>
        <taxon>Pseudomonadati</taxon>
        <taxon>Pseudomonadota</taxon>
        <taxon>Alphaproteobacteria</taxon>
        <taxon>Rhodobacterales</taxon>
        <taxon>Roseobacteraceae</taxon>
        <taxon>Pseudosulfitobacter</taxon>
    </lineage>
</organism>
<proteinExistence type="predicted"/>
<evidence type="ECO:0000313" key="2">
    <source>
        <dbReference type="EMBL" id="MCR8825768.1"/>
    </source>
</evidence>
<name>A0ABT1YY13_9RHOB</name>
<keyword evidence="3" id="KW-1185">Reference proteome</keyword>
<reference evidence="2" key="1">
    <citation type="submission" date="2022-07" db="EMBL/GenBank/DDBJ databases">
        <title>Pseudosulfitobacter sp. strain AP-MA-4, whole genome sequence.</title>
        <authorList>
            <person name="Jiang Y."/>
        </authorList>
    </citation>
    <scope>NUCLEOTIDE SEQUENCE</scope>
    <source>
        <strain evidence="2">AP-MA-4</strain>
    </source>
</reference>
<feature type="transmembrane region" description="Helical" evidence="1">
    <location>
        <begin position="27"/>
        <end position="44"/>
    </location>
</feature>
<sequence>MARGPSSPVFLERRSYRRRRMQDAQRLLPVLGLMLWMVPTLWPSGDEAGHVAMSGVIYYIFGVWCVLIGLSAWLWRGLRRSAEDAASDPKHDP</sequence>
<dbReference type="RefSeq" id="WP_258293442.1">
    <property type="nucleotide sequence ID" value="NZ_JANKJG010000002.1"/>
</dbReference>
<protein>
    <submittedName>
        <fullName evidence="2">Uncharacterized protein</fullName>
    </submittedName>
</protein>
<keyword evidence="1" id="KW-0472">Membrane</keyword>
<dbReference type="Proteomes" id="UP001165396">
    <property type="component" value="Unassembled WGS sequence"/>
</dbReference>
<comment type="caution">
    <text evidence="2">The sequence shown here is derived from an EMBL/GenBank/DDBJ whole genome shotgun (WGS) entry which is preliminary data.</text>
</comment>
<keyword evidence="1" id="KW-1133">Transmembrane helix</keyword>
<feature type="transmembrane region" description="Helical" evidence="1">
    <location>
        <begin position="56"/>
        <end position="75"/>
    </location>
</feature>
<evidence type="ECO:0000313" key="3">
    <source>
        <dbReference type="Proteomes" id="UP001165396"/>
    </source>
</evidence>
<keyword evidence="1" id="KW-0812">Transmembrane</keyword>
<accession>A0ABT1YY13</accession>